<keyword evidence="6" id="KW-1185">Reference proteome</keyword>
<dbReference type="Proteomes" id="UP001362999">
    <property type="component" value="Unassembled WGS sequence"/>
</dbReference>
<comment type="caution">
    <text evidence="5">The sequence shown here is derived from an EMBL/GenBank/DDBJ whole genome shotgun (WGS) entry which is preliminary data.</text>
</comment>
<proteinExistence type="inferred from homology"/>
<dbReference type="CDD" id="cd05374">
    <property type="entry name" value="17beta-HSD-like_SDR_c"/>
    <property type="match status" value="1"/>
</dbReference>
<reference evidence="5 6" key="1">
    <citation type="journal article" date="2024" name="J Genomics">
        <title>Draft genome sequencing and assembly of Favolaschia claudopus CIRM-BRFM 2984 isolated from oak limbs.</title>
        <authorList>
            <person name="Navarro D."/>
            <person name="Drula E."/>
            <person name="Chaduli D."/>
            <person name="Cazenave R."/>
            <person name="Ahrendt S."/>
            <person name="Wang J."/>
            <person name="Lipzen A."/>
            <person name="Daum C."/>
            <person name="Barry K."/>
            <person name="Grigoriev I.V."/>
            <person name="Favel A."/>
            <person name="Rosso M.N."/>
            <person name="Martin F."/>
        </authorList>
    </citation>
    <scope>NUCLEOTIDE SEQUENCE [LARGE SCALE GENOMIC DNA]</scope>
    <source>
        <strain evidence="5 6">CIRM-BRFM 2984</strain>
    </source>
</reference>
<sequence length="280" mass="29873">MSSPQVFLMTGCSTGLGRELALAALNSGFRVIATARRVEKLAGLEERGAKALALDVTWSVSALAAFAAEAIALYGQVDYLVNNAGYGAGGAIEEVSADELLAQFNTNVFGLINTTNAFLPHFRARKSGTLVNFSSEASCIATPGAGAYGASKAAVNAISDTWAKELAEYNIRSICILPSAFRTDFFNNAGSVLPATRIEGYQVAHGVMDYMVSPQFTENAPGDPVKAAERIIKVVTKPGELLTRFAMGDDAYKNLKGFYEERIEELEAQRELTTGTNFDA</sequence>
<dbReference type="PRINTS" id="PR00080">
    <property type="entry name" value="SDRFAMILY"/>
</dbReference>
<dbReference type="PRINTS" id="PR00081">
    <property type="entry name" value="GDHRDH"/>
</dbReference>
<keyword evidence="3" id="KW-0560">Oxidoreductase</keyword>
<dbReference type="SUPFAM" id="SSF51735">
    <property type="entry name" value="NAD(P)-binding Rossmann-fold domains"/>
    <property type="match status" value="1"/>
</dbReference>
<dbReference type="Pfam" id="PF00106">
    <property type="entry name" value="adh_short"/>
    <property type="match status" value="1"/>
</dbReference>
<evidence type="ECO:0000313" key="5">
    <source>
        <dbReference type="EMBL" id="KAK6988708.1"/>
    </source>
</evidence>
<comment type="similarity">
    <text evidence="1 4">Belongs to the short-chain dehydrogenases/reductases (SDR) family.</text>
</comment>
<dbReference type="PROSITE" id="PS00061">
    <property type="entry name" value="ADH_SHORT"/>
    <property type="match status" value="1"/>
</dbReference>
<dbReference type="EMBL" id="JAWWNJ010000121">
    <property type="protein sequence ID" value="KAK6988708.1"/>
    <property type="molecule type" value="Genomic_DNA"/>
</dbReference>
<evidence type="ECO:0000256" key="2">
    <source>
        <dbReference type="ARBA" id="ARBA00022857"/>
    </source>
</evidence>
<dbReference type="InterPro" id="IPR036291">
    <property type="entry name" value="NAD(P)-bd_dom_sf"/>
</dbReference>
<evidence type="ECO:0000256" key="1">
    <source>
        <dbReference type="ARBA" id="ARBA00006484"/>
    </source>
</evidence>
<dbReference type="PANTHER" id="PTHR43976">
    <property type="entry name" value="SHORT CHAIN DEHYDROGENASE"/>
    <property type="match status" value="1"/>
</dbReference>
<dbReference type="Gene3D" id="3.40.50.720">
    <property type="entry name" value="NAD(P)-binding Rossmann-like Domain"/>
    <property type="match status" value="1"/>
</dbReference>
<accession>A0AAV9ZRC7</accession>
<evidence type="ECO:0000256" key="3">
    <source>
        <dbReference type="ARBA" id="ARBA00023002"/>
    </source>
</evidence>
<protein>
    <submittedName>
        <fullName evidence="5">Short-chain dehydrogenase reductase sdr</fullName>
    </submittedName>
</protein>
<dbReference type="AlphaFoldDB" id="A0AAV9ZRC7"/>
<keyword evidence="2" id="KW-0521">NADP</keyword>
<gene>
    <name evidence="5" type="ORF">R3P38DRAFT_2573074</name>
</gene>
<organism evidence="5 6">
    <name type="scientific">Favolaschia claudopus</name>
    <dbReference type="NCBI Taxonomy" id="2862362"/>
    <lineage>
        <taxon>Eukaryota</taxon>
        <taxon>Fungi</taxon>
        <taxon>Dikarya</taxon>
        <taxon>Basidiomycota</taxon>
        <taxon>Agaricomycotina</taxon>
        <taxon>Agaricomycetes</taxon>
        <taxon>Agaricomycetidae</taxon>
        <taxon>Agaricales</taxon>
        <taxon>Marasmiineae</taxon>
        <taxon>Mycenaceae</taxon>
        <taxon>Favolaschia</taxon>
    </lineage>
</organism>
<evidence type="ECO:0000313" key="6">
    <source>
        <dbReference type="Proteomes" id="UP001362999"/>
    </source>
</evidence>
<dbReference type="InterPro" id="IPR002347">
    <property type="entry name" value="SDR_fam"/>
</dbReference>
<dbReference type="PANTHER" id="PTHR43976:SF16">
    <property type="entry name" value="SHORT-CHAIN DEHYDROGENASE_REDUCTASE FAMILY PROTEIN"/>
    <property type="match status" value="1"/>
</dbReference>
<dbReference type="GO" id="GO:0016491">
    <property type="term" value="F:oxidoreductase activity"/>
    <property type="evidence" value="ECO:0007669"/>
    <property type="project" value="UniProtKB-KW"/>
</dbReference>
<name>A0AAV9ZRC7_9AGAR</name>
<dbReference type="InterPro" id="IPR020904">
    <property type="entry name" value="Sc_DH/Rdtase_CS"/>
</dbReference>
<evidence type="ECO:0000256" key="4">
    <source>
        <dbReference type="RuleBase" id="RU000363"/>
    </source>
</evidence>
<dbReference type="InterPro" id="IPR051911">
    <property type="entry name" value="SDR_oxidoreductase"/>
</dbReference>